<proteinExistence type="predicted"/>
<sequence length="96" mass="11296">PGKFRTPQLNIKPLHVKAKHTHTNAYIHTHIYTNVYTHTHTHKRVHTHTDAHICVCAYVCIYKCTSLPRPLFKIPIITANYLPVIFNRMSHCKKWK</sequence>
<reference evidence="1 2" key="1">
    <citation type="submission" date="2017-08" db="EMBL/GenBank/DDBJ databases">
        <title>USMARCv1.0.</title>
        <authorList>
            <person name="Hannum G.I."/>
            <person name="Koren S."/>
            <person name="Schroeder S.G."/>
            <person name="Chin S.C."/>
            <person name="Nonneman D.J."/>
            <person name="Becker S.A."/>
            <person name="Rosen B.D."/>
            <person name="Bickhart D.M."/>
            <person name="Putnam N.H."/>
            <person name="Green R.E."/>
            <person name="Tuggle C.K."/>
            <person name="Liu H."/>
            <person name="Rohrer G.A."/>
            <person name="Warr A."/>
            <person name="Hall R."/>
            <person name="Kim K."/>
            <person name="Hume D.A."/>
            <person name="Talbot R."/>
            <person name="Chow W."/>
            <person name="Howe K."/>
            <person name="Schwartz A.S."/>
            <person name="Watson M."/>
            <person name="Archibald A.L."/>
            <person name="Phillippy A.M."/>
            <person name="Smith T.P.L."/>
        </authorList>
    </citation>
    <scope>NUCLEOTIDE SEQUENCE [LARGE SCALE GENOMIC DNA]</scope>
</reference>
<evidence type="ECO:0000313" key="2">
    <source>
        <dbReference type="Proteomes" id="UP000314985"/>
    </source>
</evidence>
<name>A0A4X1SYA6_PIG</name>
<evidence type="ECO:0000313" key="1">
    <source>
        <dbReference type="Ensembl" id="ENSSSCP00070007308.1"/>
    </source>
</evidence>
<protein>
    <submittedName>
        <fullName evidence="1">Uncharacterized protein</fullName>
    </submittedName>
</protein>
<dbReference type="Proteomes" id="UP000314985">
    <property type="component" value="Chromosome 12"/>
</dbReference>
<accession>A0A4X1SYA6</accession>
<dbReference type="Ensembl" id="ENSSSCT00070008903.1">
    <property type="protein sequence ID" value="ENSSSCP00070007308.1"/>
    <property type="gene ID" value="ENSSSCG00070004715.1"/>
</dbReference>
<organism evidence="1 2">
    <name type="scientific">Sus scrofa</name>
    <name type="common">Pig</name>
    <dbReference type="NCBI Taxonomy" id="9823"/>
    <lineage>
        <taxon>Eukaryota</taxon>
        <taxon>Metazoa</taxon>
        <taxon>Chordata</taxon>
        <taxon>Craniata</taxon>
        <taxon>Vertebrata</taxon>
        <taxon>Euteleostomi</taxon>
        <taxon>Mammalia</taxon>
        <taxon>Eutheria</taxon>
        <taxon>Laurasiatheria</taxon>
        <taxon>Artiodactyla</taxon>
        <taxon>Suina</taxon>
        <taxon>Suidae</taxon>
        <taxon>Sus</taxon>
    </lineage>
</organism>
<dbReference type="AlphaFoldDB" id="A0A4X1SYA6"/>
<reference evidence="1" key="2">
    <citation type="submission" date="2025-08" db="UniProtKB">
        <authorList>
            <consortium name="Ensembl"/>
        </authorList>
    </citation>
    <scope>IDENTIFICATION</scope>
</reference>